<dbReference type="HOGENOM" id="CLU_027265_1_0_5"/>
<dbReference type="Gene3D" id="1.10.10.10">
    <property type="entry name" value="Winged helix-like DNA-binding domain superfamily/Winged helix DNA-binding domain"/>
    <property type="match status" value="1"/>
</dbReference>
<dbReference type="InterPro" id="IPR015126">
    <property type="entry name" value="Mu_I-gamma"/>
</dbReference>
<dbReference type="PROSITE" id="PS50994">
    <property type="entry name" value="INTEGRASE"/>
    <property type="match status" value="1"/>
</dbReference>
<dbReference type="InterPro" id="IPR036388">
    <property type="entry name" value="WH-like_DNA-bd_sf"/>
</dbReference>
<dbReference type="GO" id="GO:0004803">
    <property type="term" value="F:transposase activity"/>
    <property type="evidence" value="ECO:0007669"/>
    <property type="project" value="InterPro"/>
</dbReference>
<gene>
    <name evidence="3" type="ORF">rosmuc_03022</name>
</gene>
<name>A0A0A0HJ81_9RHOB</name>
<sequence>MTGPAPAQEWWSAAELAEAGLPDLPGTKRKVNDLAVREGWARHPGKVRRRKGVGGGVEYHWSILPLRARMRLSAGLVAAPADKPGTGEAWERYAAAGDKARAEAEARLGAIAEVELLEGAGLTRSAAVREVARKLGRSDKSLWNYLGQVEGVARADRLAYLIDGRALRRSPGQRNDIDPEFLSLVRSDWLRLSQPSLTSCYDRAERVWISERRNSAVPPLHQVRRWLKANVSAPTEIFMRKGAEALRRFYPAQVRSKAFMVPLECVVGDFHKFDNFVRWPGYGKPVRPQMMAWSDVYSGKLLAWRLSPTANSHTAQLVTGDLIRKWGIPQSVLMDNGKEFAAKAMTGGDKGRNTFKVTDEDIPGLLPLLGVDIHWATPYSGQSKPIERAFRDLCDRVAKHPAFDGAYTGNKPEAKPEDYGTRAIPLEEFRLVLEDELAHHNARPGRRSEVAMGRSFNEVFNEGYAKATIKRATDEQLRLWLLRAEGVRAKTGNGALKLYDTEYWSEWMYRIAGEKVVARFDADDLTAGLEVYDLAGHYLGHAECREAAPFFDVDAARDHNRKRKAWIRAQRDEAKAAREFSAAEVAARVRAASGLAADEPLPEAQVHQLATPHKAAPKRRRAPSVEEIEHLAEIEARVLRLEEHRTNPVDPVEEDPAAVFARACALERARDEGEALTQAQADWLADYQQSSDYRAQLRMARRFGAPE</sequence>
<dbReference type="Pfam" id="PF09039">
    <property type="entry name" value="HTH_Tnp_Mu_2"/>
    <property type="match status" value="1"/>
</dbReference>
<dbReference type="InterPro" id="IPR009057">
    <property type="entry name" value="Homeodomain-like_sf"/>
</dbReference>
<dbReference type="Gene3D" id="2.30.30.130">
    <property type="entry name" value="Transposase, Mu, C-terminal"/>
    <property type="match status" value="1"/>
</dbReference>
<dbReference type="Gene3D" id="1.10.10.60">
    <property type="entry name" value="Homeodomain-like"/>
    <property type="match status" value="2"/>
</dbReference>
<dbReference type="GO" id="GO:0015074">
    <property type="term" value="P:DNA integration"/>
    <property type="evidence" value="ECO:0007669"/>
    <property type="project" value="InterPro"/>
</dbReference>
<reference evidence="3 4" key="1">
    <citation type="submission" date="2013-01" db="EMBL/GenBank/DDBJ databases">
        <authorList>
            <person name="Fiebig A."/>
            <person name="Goeker M."/>
            <person name="Klenk H.-P.P."/>
        </authorList>
    </citation>
    <scope>NUCLEOTIDE SEQUENCE [LARGE SCALE GENOMIC DNA]</scope>
    <source>
        <strain evidence="3 4">DSM 17069</strain>
    </source>
</reference>
<dbReference type="InterPro" id="IPR036397">
    <property type="entry name" value="RNaseH_sf"/>
</dbReference>
<evidence type="ECO:0000313" key="4">
    <source>
        <dbReference type="Proteomes" id="UP000030021"/>
    </source>
</evidence>
<dbReference type="EMBL" id="AONH01000016">
    <property type="protein sequence ID" value="KGM86729.1"/>
    <property type="molecule type" value="Genomic_DNA"/>
</dbReference>
<dbReference type="STRING" id="215743.ROSMUCSMR3_03526"/>
<accession>A0A0A0HJ81</accession>
<dbReference type="PATRIC" id="fig|1288298.3.peg.3034"/>
<dbReference type="InterPro" id="IPR012337">
    <property type="entry name" value="RNaseH-like_sf"/>
</dbReference>
<dbReference type="SUPFAM" id="SSF46689">
    <property type="entry name" value="Homeodomain-like"/>
    <property type="match status" value="1"/>
</dbReference>
<dbReference type="InterPro" id="IPR015378">
    <property type="entry name" value="Transposase-like_Mu_C"/>
</dbReference>
<evidence type="ECO:0000313" key="3">
    <source>
        <dbReference type="EMBL" id="KGM86729.1"/>
    </source>
</evidence>
<dbReference type="Pfam" id="PF02316">
    <property type="entry name" value="HTH_Tnp_Mu_1"/>
    <property type="match status" value="1"/>
</dbReference>
<dbReference type="PROSITE" id="PS51702">
    <property type="entry name" value="HTH_MU"/>
    <property type="match status" value="1"/>
</dbReference>
<feature type="domain" description="HTH Mu-type" evidence="2">
    <location>
        <begin position="9"/>
        <end position="80"/>
    </location>
</feature>
<feature type="domain" description="Integrase catalytic" evidence="1">
    <location>
        <begin position="258"/>
        <end position="464"/>
    </location>
</feature>
<protein>
    <submittedName>
        <fullName evidence="3">Mu DNA binding, I gamma subdomain protein/Mu transposase</fullName>
    </submittedName>
</protein>
<dbReference type="Gene3D" id="6.10.250.2550">
    <property type="match status" value="1"/>
</dbReference>
<dbReference type="InterPro" id="IPR009061">
    <property type="entry name" value="DNA-bd_dom_put_sf"/>
</dbReference>
<dbReference type="Pfam" id="PF02914">
    <property type="entry name" value="DDE_2"/>
    <property type="match status" value="1"/>
</dbReference>
<proteinExistence type="predicted"/>
<dbReference type="InterPro" id="IPR009004">
    <property type="entry name" value="Transposase_Mu_C"/>
</dbReference>
<dbReference type="OrthoDB" id="9814072at2"/>
<dbReference type="InterPro" id="IPR003314">
    <property type="entry name" value="Mu-type_HTH"/>
</dbReference>
<dbReference type="InterPro" id="IPR001584">
    <property type="entry name" value="Integrase_cat-core"/>
</dbReference>
<dbReference type="AlphaFoldDB" id="A0A0A0HJ81"/>
<dbReference type="eggNOG" id="COG2801">
    <property type="taxonomic scope" value="Bacteria"/>
</dbReference>
<dbReference type="SUPFAM" id="SSF53098">
    <property type="entry name" value="Ribonuclease H-like"/>
    <property type="match status" value="1"/>
</dbReference>
<comment type="caution">
    <text evidence="3">The sequence shown here is derived from an EMBL/GenBank/DDBJ whole genome shotgun (WGS) entry which is preliminary data.</text>
</comment>
<evidence type="ECO:0000259" key="1">
    <source>
        <dbReference type="PROSITE" id="PS50994"/>
    </source>
</evidence>
<dbReference type="GO" id="GO:0006313">
    <property type="term" value="P:DNA transposition"/>
    <property type="evidence" value="ECO:0007669"/>
    <property type="project" value="InterPro"/>
</dbReference>
<dbReference type="InterPro" id="IPR004189">
    <property type="entry name" value="Phage_Mu_transposase"/>
</dbReference>
<dbReference type="Proteomes" id="UP000030021">
    <property type="component" value="Unassembled WGS sequence"/>
</dbReference>
<dbReference type="SUPFAM" id="SSF46955">
    <property type="entry name" value="Putative DNA-binding domain"/>
    <property type="match status" value="1"/>
</dbReference>
<dbReference type="SUPFAM" id="SSF50610">
    <property type="entry name" value="mu transposase, C-terminal domain"/>
    <property type="match status" value="1"/>
</dbReference>
<dbReference type="Gene3D" id="3.30.420.10">
    <property type="entry name" value="Ribonuclease H-like superfamily/Ribonuclease H"/>
    <property type="match status" value="1"/>
</dbReference>
<organism evidence="3 4">
    <name type="scientific">Roseovarius mucosus DSM 17069</name>
    <dbReference type="NCBI Taxonomy" id="1288298"/>
    <lineage>
        <taxon>Bacteria</taxon>
        <taxon>Pseudomonadati</taxon>
        <taxon>Pseudomonadota</taxon>
        <taxon>Alphaproteobacteria</taxon>
        <taxon>Rhodobacterales</taxon>
        <taxon>Roseobacteraceae</taxon>
        <taxon>Roseovarius</taxon>
    </lineage>
</organism>
<dbReference type="RefSeq" id="WP_037268634.1">
    <property type="nucleotide sequence ID" value="NZ_KN293975.1"/>
</dbReference>
<dbReference type="Pfam" id="PF09299">
    <property type="entry name" value="Mu-transpos_C"/>
    <property type="match status" value="1"/>
</dbReference>
<dbReference type="GO" id="GO:0003677">
    <property type="term" value="F:DNA binding"/>
    <property type="evidence" value="ECO:0007669"/>
    <property type="project" value="InterPro"/>
</dbReference>
<evidence type="ECO:0000259" key="2">
    <source>
        <dbReference type="PROSITE" id="PS51702"/>
    </source>
</evidence>